<comment type="caution">
    <text evidence="9">The sequence shown here is derived from an EMBL/GenBank/DDBJ whole genome shotgun (WGS) entry which is preliminary data.</text>
</comment>
<feature type="zinc finger region" description="C3H1-type" evidence="5">
    <location>
        <begin position="896"/>
        <end position="924"/>
    </location>
</feature>
<evidence type="ECO:0000313" key="9">
    <source>
        <dbReference type="EMBL" id="CAI3983092.1"/>
    </source>
</evidence>
<evidence type="ECO:0000256" key="4">
    <source>
        <dbReference type="ARBA" id="ARBA00023286"/>
    </source>
</evidence>
<dbReference type="InterPro" id="IPR018490">
    <property type="entry name" value="cNMP-bd_dom_sf"/>
</dbReference>
<feature type="domain" description="C3H1-type" evidence="8">
    <location>
        <begin position="896"/>
        <end position="924"/>
    </location>
</feature>
<dbReference type="SUPFAM" id="SSF90229">
    <property type="entry name" value="CCCH zinc finger"/>
    <property type="match status" value="1"/>
</dbReference>
<reference evidence="9" key="1">
    <citation type="submission" date="2022-10" db="EMBL/GenBank/DDBJ databases">
        <authorList>
            <person name="Chen Y."/>
            <person name="Dougan E. K."/>
            <person name="Chan C."/>
            <person name="Rhodes N."/>
            <person name="Thang M."/>
        </authorList>
    </citation>
    <scope>NUCLEOTIDE SEQUENCE</scope>
</reference>
<evidence type="ECO:0000256" key="6">
    <source>
        <dbReference type="SAM" id="MobiDB-lite"/>
    </source>
</evidence>
<keyword evidence="4" id="KW-0813">Transport</keyword>
<reference evidence="10 11" key="2">
    <citation type="submission" date="2024-05" db="EMBL/GenBank/DDBJ databases">
        <authorList>
            <person name="Chen Y."/>
            <person name="Shah S."/>
            <person name="Dougan E. K."/>
            <person name="Thang M."/>
            <person name="Chan C."/>
        </authorList>
    </citation>
    <scope>NUCLEOTIDE SEQUENCE [LARGE SCALE GENOMIC DNA]</scope>
</reference>
<dbReference type="InterPro" id="IPR036855">
    <property type="entry name" value="Znf_CCCH_sf"/>
</dbReference>
<name>A0A9P1FQT0_9DINO</name>
<organism evidence="9">
    <name type="scientific">Cladocopium goreaui</name>
    <dbReference type="NCBI Taxonomy" id="2562237"/>
    <lineage>
        <taxon>Eukaryota</taxon>
        <taxon>Sar</taxon>
        <taxon>Alveolata</taxon>
        <taxon>Dinophyceae</taxon>
        <taxon>Suessiales</taxon>
        <taxon>Symbiodiniaceae</taxon>
        <taxon>Cladocopium</taxon>
    </lineage>
</organism>
<evidence type="ECO:0000259" key="7">
    <source>
        <dbReference type="PROSITE" id="PS50042"/>
    </source>
</evidence>
<feature type="domain" description="Cyclic nucleotide-binding" evidence="7">
    <location>
        <begin position="538"/>
        <end position="655"/>
    </location>
</feature>
<evidence type="ECO:0000256" key="3">
    <source>
        <dbReference type="ARBA" id="ARBA00022833"/>
    </source>
</evidence>
<dbReference type="EMBL" id="CAMXCT020000775">
    <property type="protein sequence ID" value="CAL1136467.1"/>
    <property type="molecule type" value="Genomic_DNA"/>
</dbReference>
<proteinExistence type="predicted"/>
<gene>
    <name evidence="9" type="ORF">C1SCF055_LOCUS10738</name>
</gene>
<keyword evidence="4" id="KW-0407">Ion channel</keyword>
<evidence type="ECO:0000259" key="8">
    <source>
        <dbReference type="PROSITE" id="PS50103"/>
    </source>
</evidence>
<feature type="region of interest" description="Disordered" evidence="6">
    <location>
        <begin position="138"/>
        <end position="174"/>
    </location>
</feature>
<dbReference type="GO" id="GO:0044877">
    <property type="term" value="F:protein-containing complex binding"/>
    <property type="evidence" value="ECO:0007669"/>
    <property type="project" value="TreeGrafter"/>
</dbReference>
<dbReference type="GO" id="GO:0005221">
    <property type="term" value="F:intracellularly cyclic nucleotide-activated monoatomic cation channel activity"/>
    <property type="evidence" value="ECO:0007669"/>
    <property type="project" value="InterPro"/>
</dbReference>
<dbReference type="InterPro" id="IPR014710">
    <property type="entry name" value="RmlC-like_jellyroll"/>
</dbReference>
<dbReference type="OrthoDB" id="423417at2759"/>
<dbReference type="SUPFAM" id="SSF51206">
    <property type="entry name" value="cAMP-binding domain-like"/>
    <property type="match status" value="1"/>
</dbReference>
<dbReference type="Gene3D" id="2.60.120.10">
    <property type="entry name" value="Jelly Rolls"/>
    <property type="match status" value="1"/>
</dbReference>
<evidence type="ECO:0000256" key="1">
    <source>
        <dbReference type="ARBA" id="ARBA00022723"/>
    </source>
</evidence>
<keyword evidence="11" id="KW-1185">Reference proteome</keyword>
<keyword evidence="4" id="KW-0406">Ion transport</keyword>
<evidence type="ECO:0000313" key="10">
    <source>
        <dbReference type="EMBL" id="CAL4770404.1"/>
    </source>
</evidence>
<dbReference type="EMBL" id="CAMXCT010000775">
    <property type="protein sequence ID" value="CAI3983092.1"/>
    <property type="molecule type" value="Genomic_DNA"/>
</dbReference>
<dbReference type="Pfam" id="PF00027">
    <property type="entry name" value="cNMP_binding"/>
    <property type="match status" value="1"/>
</dbReference>
<keyword evidence="2 5" id="KW-0863">Zinc-finger</keyword>
<dbReference type="CDD" id="cd00038">
    <property type="entry name" value="CAP_ED"/>
    <property type="match status" value="1"/>
</dbReference>
<dbReference type="InterPro" id="IPR000595">
    <property type="entry name" value="cNMP-bd_dom"/>
</dbReference>
<feature type="region of interest" description="Disordered" evidence="6">
    <location>
        <begin position="816"/>
        <end position="892"/>
    </location>
</feature>
<dbReference type="Proteomes" id="UP001152797">
    <property type="component" value="Unassembled WGS sequence"/>
</dbReference>
<dbReference type="PANTHER" id="PTHR45638">
    <property type="entry name" value="CYCLIC NUCLEOTIDE-GATED CATION CHANNEL SUBUNIT A"/>
    <property type="match status" value="1"/>
</dbReference>
<dbReference type="PROSITE" id="PS50042">
    <property type="entry name" value="CNMP_BINDING_3"/>
    <property type="match status" value="1"/>
</dbReference>
<protein>
    <submittedName>
        <fullName evidence="10">Potassium/sodium hyperpolarization-activated cyclic nucleotide-gated channel 1</fullName>
    </submittedName>
</protein>
<sequence length="942" mass="104869">MGEIDLDPSALQLEETWFAVQGPLSLGTREHGDWTTFAHLASKRAFKEKIMPRAKEVVKLLEKLTPSSCAPEPLCTLCQTWADYGEHLGGPKHWSKLHPLLPDGVPIEKLKQQHWNYWQICHGWLRFNELTGELQVSKGDAQPGAPLPAPEAALPIGKGGCPGPQNFGGEEQDPASEWDVIAPPLSLSSNPHADWKSFAHLRSKKTFSEHMKPRGHKMEEILSPFGAHPYCRACGGPGSHHRFSEHIAGPAHFVKLMNQYIKDGARVADVREELWNTYELPQDVVIRFNELDGTIEKLKKLEAKANQRPQAEPRASAYANPQPPWTCPAEPRAPAARTNPQQLWTQQTATFRHPPASLKMEPPAGWGLPSAAEDLQSEYGTVSVAAHPGTWAAMGQAKPDRSGAAVQKVAWAMWWCQQMATEEKVAEVHRILSVERAMKEVCCQGCGERVTYGTLAQHLRSQEHFAGLMLRALDDSPNSQDVRLKPVSQLLQINRGFMVWTSLRTLGASVRAVSEKGLDRPNAPGLAGLERTVHSSAIFHECSYEFVEAIMLQIRKILLHPGKVLVKEEDAAPRSMYFVLFGTLDIYRLDQKIGSLTSGGVLGEGVLLGILDSWSYTVVARDSCMLAEMTSGVLGEALAKAPDVRFQSIDAKLSNALRKVIDNAGDKSMQVKYDMSMKNQLYGRSGDFIKGRELFAMILISFKSPDHTEVLYNAHHLYMSNYYGDDQLEAFYNKWLDIVYNMKHDDLPSNNSLRDTLFRKIEHSKLMAFDINRYKTFDEGHHEKTYAYLTGMIKGYIARGKQERLLKDRERAVKLSLSSNKTTPALEDADKPAAPVKTKRENEAAASSTGDPPKRPKAKAKSEAASVLPTPSPKSHADKNNKKGKGGKGRSSSLVDKKKIFCNYFFNKGGCNKGDKCLYSHSQKVYDAKMKGREDELEATNL</sequence>
<dbReference type="AlphaFoldDB" id="A0A9P1FQT0"/>
<keyword evidence="4" id="KW-1071">Ligand-gated ion channel</keyword>
<dbReference type="InterPro" id="IPR000571">
    <property type="entry name" value="Znf_CCCH"/>
</dbReference>
<accession>A0A9P1FQT0</accession>
<dbReference type="GO" id="GO:0008270">
    <property type="term" value="F:zinc ion binding"/>
    <property type="evidence" value="ECO:0007669"/>
    <property type="project" value="UniProtKB-KW"/>
</dbReference>
<evidence type="ECO:0000256" key="5">
    <source>
        <dbReference type="PROSITE-ProRule" id="PRU00723"/>
    </source>
</evidence>
<dbReference type="PROSITE" id="PS50103">
    <property type="entry name" value="ZF_C3H1"/>
    <property type="match status" value="1"/>
</dbReference>
<keyword evidence="3 5" id="KW-0862">Zinc</keyword>
<dbReference type="EMBL" id="CAMXCT030000775">
    <property type="protein sequence ID" value="CAL4770404.1"/>
    <property type="molecule type" value="Genomic_DNA"/>
</dbReference>
<dbReference type="PANTHER" id="PTHR45638:SF11">
    <property type="entry name" value="CYCLIC NUCLEOTIDE-GATED CATION CHANNEL SUBUNIT A"/>
    <property type="match status" value="1"/>
</dbReference>
<evidence type="ECO:0000313" key="11">
    <source>
        <dbReference type="Proteomes" id="UP001152797"/>
    </source>
</evidence>
<keyword evidence="1 5" id="KW-0479">Metal-binding</keyword>
<evidence type="ECO:0000256" key="2">
    <source>
        <dbReference type="ARBA" id="ARBA00022771"/>
    </source>
</evidence>
<dbReference type="InterPro" id="IPR050866">
    <property type="entry name" value="CNG_cation_channel"/>
</dbReference>